<keyword evidence="2" id="KW-1185">Reference proteome</keyword>
<sequence length="82" mass="9417">MEVKIAAVRKIRILFFDVLGKTQSRTNRGQSNILYLYFAVGKCSSIRNRGEVRVLYCVAQFYLLESAFCLCIGSLEDWNTND</sequence>
<protein>
    <submittedName>
        <fullName evidence="1">Uncharacterized protein</fullName>
    </submittedName>
</protein>
<evidence type="ECO:0000313" key="1">
    <source>
        <dbReference type="EMBL" id="ODN01161.1"/>
    </source>
</evidence>
<dbReference type="Proteomes" id="UP000094527">
    <property type="component" value="Unassembled WGS sequence"/>
</dbReference>
<dbReference type="EMBL" id="LJIJ01000168">
    <property type="protein sequence ID" value="ODN01161.1"/>
    <property type="molecule type" value="Genomic_DNA"/>
</dbReference>
<name>A0A1D2N7D6_ORCCI</name>
<proteinExistence type="predicted"/>
<comment type="caution">
    <text evidence="1">The sequence shown here is derived from an EMBL/GenBank/DDBJ whole genome shotgun (WGS) entry which is preliminary data.</text>
</comment>
<organism evidence="1 2">
    <name type="scientific">Orchesella cincta</name>
    <name type="common">Springtail</name>
    <name type="synonym">Podura cincta</name>
    <dbReference type="NCBI Taxonomy" id="48709"/>
    <lineage>
        <taxon>Eukaryota</taxon>
        <taxon>Metazoa</taxon>
        <taxon>Ecdysozoa</taxon>
        <taxon>Arthropoda</taxon>
        <taxon>Hexapoda</taxon>
        <taxon>Collembola</taxon>
        <taxon>Entomobryomorpha</taxon>
        <taxon>Entomobryoidea</taxon>
        <taxon>Orchesellidae</taxon>
        <taxon>Orchesellinae</taxon>
        <taxon>Orchesella</taxon>
    </lineage>
</organism>
<accession>A0A1D2N7D6</accession>
<evidence type="ECO:0000313" key="2">
    <source>
        <dbReference type="Proteomes" id="UP000094527"/>
    </source>
</evidence>
<dbReference type="AlphaFoldDB" id="A0A1D2N7D6"/>
<reference evidence="1 2" key="1">
    <citation type="journal article" date="2016" name="Genome Biol. Evol.">
        <title>Gene Family Evolution Reflects Adaptation to Soil Environmental Stressors in the Genome of the Collembolan Orchesella cincta.</title>
        <authorList>
            <person name="Faddeeva-Vakhrusheva A."/>
            <person name="Derks M.F."/>
            <person name="Anvar S.Y."/>
            <person name="Agamennone V."/>
            <person name="Suring W."/>
            <person name="Smit S."/>
            <person name="van Straalen N.M."/>
            <person name="Roelofs D."/>
        </authorList>
    </citation>
    <scope>NUCLEOTIDE SEQUENCE [LARGE SCALE GENOMIC DNA]</scope>
    <source>
        <tissue evidence="1">Mixed pool</tissue>
    </source>
</reference>
<gene>
    <name evidence="1" type="ORF">Ocin01_05507</name>
</gene>